<dbReference type="EC" id="4.3.1.19" evidence="6"/>
<organism evidence="14 15">
    <name type="scientific">Conexibacter arvalis</name>
    <dbReference type="NCBI Taxonomy" id="912552"/>
    <lineage>
        <taxon>Bacteria</taxon>
        <taxon>Bacillati</taxon>
        <taxon>Actinomycetota</taxon>
        <taxon>Thermoleophilia</taxon>
        <taxon>Solirubrobacterales</taxon>
        <taxon>Conexibacteraceae</taxon>
        <taxon>Conexibacter</taxon>
    </lineage>
</organism>
<evidence type="ECO:0000256" key="5">
    <source>
        <dbReference type="ARBA" id="ARBA00011447"/>
    </source>
</evidence>
<dbReference type="GO" id="GO:0006567">
    <property type="term" value="P:L-threonine catabolic process"/>
    <property type="evidence" value="ECO:0007669"/>
    <property type="project" value="InterPro"/>
</dbReference>
<keyword evidence="15" id="KW-1185">Reference proteome</keyword>
<comment type="pathway">
    <text evidence="3">Amino-acid degradation; L-threonine degradation via propanoate pathway; propanoate from L-threonine: step 1/4.</text>
</comment>
<comment type="catalytic activity">
    <reaction evidence="1">
        <text>L-threonine = 2-oxobutanoate + NH4(+)</text>
        <dbReference type="Rhea" id="RHEA:22108"/>
        <dbReference type="ChEBI" id="CHEBI:16763"/>
        <dbReference type="ChEBI" id="CHEBI:28938"/>
        <dbReference type="ChEBI" id="CHEBI:57926"/>
        <dbReference type="EC" id="4.3.1.19"/>
    </reaction>
</comment>
<dbReference type="PANTHER" id="PTHR48078">
    <property type="entry name" value="THREONINE DEHYDRATASE, MITOCHONDRIAL-RELATED"/>
    <property type="match status" value="1"/>
</dbReference>
<evidence type="ECO:0000256" key="1">
    <source>
        <dbReference type="ARBA" id="ARBA00001274"/>
    </source>
</evidence>
<dbReference type="InterPro" id="IPR000634">
    <property type="entry name" value="Ser/Thr_deHydtase_PyrdxlP-BS"/>
</dbReference>
<dbReference type="InterPro" id="IPR005789">
    <property type="entry name" value="Thr_deHydtase_catblc"/>
</dbReference>
<comment type="function">
    <text evidence="11">Catalyzes the anaerobic formation of alpha-ketobutyrate and ammonia from threonine in a two-step reaction. The first step involved a dehydration of threonine and a production of enamine intermediates (aminocrotonate), which tautomerizes to its imine form (iminobutyrate). Both intermediates are unstable and short-lived. The second step is the nonenzymatic hydrolysis of the enamine/imine intermediates to form 2-ketobutyrate and free ammonia. In the low water environment of the cell, the second step is accelerated by RidA.</text>
</comment>
<evidence type="ECO:0000256" key="6">
    <source>
        <dbReference type="ARBA" id="ARBA00012096"/>
    </source>
</evidence>
<evidence type="ECO:0000256" key="9">
    <source>
        <dbReference type="ARBA" id="ARBA00022898"/>
    </source>
</evidence>
<dbReference type="PROSITE" id="PS00165">
    <property type="entry name" value="DEHYDRATASE_SER_THR"/>
    <property type="match status" value="1"/>
</dbReference>
<dbReference type="Proteomes" id="UP000585272">
    <property type="component" value="Unassembled WGS sequence"/>
</dbReference>
<dbReference type="InterPro" id="IPR050147">
    <property type="entry name" value="Ser/Thr_Dehydratase"/>
</dbReference>
<reference evidence="14 15" key="1">
    <citation type="submission" date="2020-08" db="EMBL/GenBank/DDBJ databases">
        <title>Genomic Encyclopedia of Archaeal and Bacterial Type Strains, Phase II (KMG-II): from individual species to whole genera.</title>
        <authorList>
            <person name="Goeker M."/>
        </authorList>
    </citation>
    <scope>NUCLEOTIDE SEQUENCE [LARGE SCALE GENOMIC DNA]</scope>
    <source>
        <strain evidence="14 15">DSM 23288</strain>
    </source>
</reference>
<evidence type="ECO:0000256" key="12">
    <source>
        <dbReference type="ARBA" id="ARBA00031427"/>
    </source>
</evidence>
<evidence type="ECO:0000313" key="15">
    <source>
        <dbReference type="Proteomes" id="UP000585272"/>
    </source>
</evidence>
<comment type="subunit">
    <text evidence="5">In the native structure, TdcB is in a dimeric form, whereas in the TdcB-AMP complex, it exists in a tetrameric form (dimer of dimers).</text>
</comment>
<dbReference type="CDD" id="cd04886">
    <property type="entry name" value="ACT_ThrD-II-like"/>
    <property type="match status" value="1"/>
</dbReference>
<dbReference type="PROSITE" id="PS51671">
    <property type="entry name" value="ACT"/>
    <property type="match status" value="1"/>
</dbReference>
<evidence type="ECO:0000259" key="13">
    <source>
        <dbReference type="PROSITE" id="PS51671"/>
    </source>
</evidence>
<proteinExistence type="inferred from homology"/>
<evidence type="ECO:0000256" key="3">
    <source>
        <dbReference type="ARBA" id="ARBA00004958"/>
    </source>
</evidence>
<dbReference type="PANTHER" id="PTHR48078:SF6">
    <property type="entry name" value="L-THREONINE DEHYDRATASE CATABOLIC TDCB"/>
    <property type="match status" value="1"/>
</dbReference>
<feature type="domain" description="ACT" evidence="13">
    <location>
        <begin position="334"/>
        <end position="409"/>
    </location>
</feature>
<evidence type="ECO:0000256" key="2">
    <source>
        <dbReference type="ARBA" id="ARBA00001933"/>
    </source>
</evidence>
<dbReference type="GO" id="GO:0030170">
    <property type="term" value="F:pyridoxal phosphate binding"/>
    <property type="evidence" value="ECO:0007669"/>
    <property type="project" value="InterPro"/>
</dbReference>
<dbReference type="InterPro" id="IPR036052">
    <property type="entry name" value="TrpB-like_PALP_sf"/>
</dbReference>
<protein>
    <recommendedName>
        <fullName evidence="7">L-threonine dehydratase catabolic TdcB</fullName>
        <ecNumber evidence="6">4.3.1.19</ecNumber>
    </recommendedName>
    <alternativeName>
        <fullName evidence="12">Threonine deaminase</fullName>
    </alternativeName>
</protein>
<gene>
    <name evidence="14" type="ORF">BDZ31_003774</name>
</gene>
<evidence type="ECO:0000256" key="8">
    <source>
        <dbReference type="ARBA" id="ARBA00022533"/>
    </source>
</evidence>
<dbReference type="InterPro" id="IPR001926">
    <property type="entry name" value="TrpB-like_PALP"/>
</dbReference>
<comment type="cofactor">
    <cofactor evidence="2">
        <name>pyridoxal 5'-phosphate</name>
        <dbReference type="ChEBI" id="CHEBI:597326"/>
    </cofactor>
</comment>
<keyword evidence="10 14" id="KW-0456">Lyase</keyword>
<dbReference type="CDD" id="cd01562">
    <property type="entry name" value="Thr-dehyd"/>
    <property type="match status" value="1"/>
</dbReference>
<dbReference type="EMBL" id="JACHNU010000006">
    <property type="protein sequence ID" value="MBB4664171.1"/>
    <property type="molecule type" value="Genomic_DNA"/>
</dbReference>
<evidence type="ECO:0000256" key="4">
    <source>
        <dbReference type="ARBA" id="ARBA00010869"/>
    </source>
</evidence>
<dbReference type="InterPro" id="IPR002912">
    <property type="entry name" value="ACT_dom"/>
</dbReference>
<dbReference type="Gene3D" id="3.40.50.1100">
    <property type="match status" value="2"/>
</dbReference>
<dbReference type="GO" id="GO:0003941">
    <property type="term" value="F:L-serine ammonia-lyase activity"/>
    <property type="evidence" value="ECO:0007669"/>
    <property type="project" value="TreeGrafter"/>
</dbReference>
<evidence type="ECO:0000313" key="14">
    <source>
        <dbReference type="EMBL" id="MBB4664171.1"/>
    </source>
</evidence>
<dbReference type="InterPro" id="IPR044561">
    <property type="entry name" value="ACT_ThrD-II-like"/>
</dbReference>
<name>A0A840IIW6_9ACTN</name>
<evidence type="ECO:0000256" key="7">
    <source>
        <dbReference type="ARBA" id="ARBA00022248"/>
    </source>
</evidence>
<comment type="similarity">
    <text evidence="4">Belongs to the serine/threonine dehydratase family.</text>
</comment>
<dbReference type="NCBIfam" id="TIGR01127">
    <property type="entry name" value="ilvA_1Cterm"/>
    <property type="match status" value="1"/>
</dbReference>
<evidence type="ECO:0000256" key="11">
    <source>
        <dbReference type="ARBA" id="ARBA00025527"/>
    </source>
</evidence>
<accession>A0A840IIW6</accession>
<dbReference type="AlphaFoldDB" id="A0A840IIW6"/>
<evidence type="ECO:0000256" key="10">
    <source>
        <dbReference type="ARBA" id="ARBA00023239"/>
    </source>
</evidence>
<comment type="caution">
    <text evidence="14">The sequence shown here is derived from an EMBL/GenBank/DDBJ whole genome shotgun (WGS) entry which is preliminary data.</text>
</comment>
<dbReference type="Pfam" id="PF00291">
    <property type="entry name" value="PALP"/>
    <property type="match status" value="1"/>
</dbReference>
<keyword evidence="8" id="KW-0021">Allosteric enzyme</keyword>
<dbReference type="FunFam" id="3.40.50.1100:FF:000005">
    <property type="entry name" value="Threonine dehydratase catabolic"/>
    <property type="match status" value="1"/>
</dbReference>
<dbReference type="RefSeq" id="WP_183343968.1">
    <property type="nucleotide sequence ID" value="NZ_JACHNU010000006.1"/>
</dbReference>
<dbReference type="GO" id="GO:0006565">
    <property type="term" value="P:L-serine catabolic process"/>
    <property type="evidence" value="ECO:0007669"/>
    <property type="project" value="TreeGrafter"/>
</dbReference>
<keyword evidence="9" id="KW-0663">Pyridoxal phosphate</keyword>
<dbReference type="GO" id="GO:0004794">
    <property type="term" value="F:threonine deaminase activity"/>
    <property type="evidence" value="ECO:0007669"/>
    <property type="project" value="UniProtKB-EC"/>
</dbReference>
<dbReference type="SUPFAM" id="SSF53686">
    <property type="entry name" value="Tryptophan synthase beta subunit-like PLP-dependent enzymes"/>
    <property type="match status" value="1"/>
</dbReference>
<dbReference type="GO" id="GO:0009097">
    <property type="term" value="P:isoleucine biosynthetic process"/>
    <property type="evidence" value="ECO:0007669"/>
    <property type="project" value="TreeGrafter"/>
</dbReference>
<dbReference type="FunFam" id="3.40.50.1100:FF:000007">
    <property type="entry name" value="L-threonine dehydratase catabolic TdcB"/>
    <property type="match status" value="1"/>
</dbReference>
<sequence length="409" mass="41971">MASTRAVDLERIRRAAVADDDVVRETPVLSSRTISERVGATVALKAENLQRTGSFKLRGALAKISALDARSAAAGVVAGSAGNHGQAVAYAARARGIACEVFMPLSAPNQKIDACAEFGATVRLVGANVDETLTAAQARAREAGMTFVHPFDDRDVVAGQGGVGLELARQVGDLSLIVVPVGGGGLVSGVAIAAKSMRPGIRVVGVQVDRCAPVPDSLAHGRPVEFAGGGPTIADGIAVKRPGALTLELMREWVDEVVVVPEDTVAEAMVLLLERAKLVVEGAGAVGVAALLGGQVRPAPTGTTAVVLSGGNVDPGVLSLVARRHESQAGRRLVVLTRLPDRPGALAALLALIGEQSANLLDITHVREGIDLHVRESAVQLVLETRGPAHAAEVLAAIGDAGYETRTLA</sequence>